<proteinExistence type="predicted"/>
<evidence type="ECO:0000256" key="2">
    <source>
        <dbReference type="SAM" id="SignalP"/>
    </source>
</evidence>
<dbReference type="RefSeq" id="WP_263413151.1">
    <property type="nucleotide sequence ID" value="NZ_BAABBH010000001.1"/>
</dbReference>
<organism evidence="4 5">
    <name type="scientific">Terriglobus aquaticus</name>
    <dbReference type="NCBI Taxonomy" id="940139"/>
    <lineage>
        <taxon>Bacteria</taxon>
        <taxon>Pseudomonadati</taxon>
        <taxon>Acidobacteriota</taxon>
        <taxon>Terriglobia</taxon>
        <taxon>Terriglobales</taxon>
        <taxon>Acidobacteriaceae</taxon>
        <taxon>Terriglobus</taxon>
    </lineage>
</organism>
<feature type="signal peptide" evidence="2">
    <location>
        <begin position="1"/>
        <end position="21"/>
    </location>
</feature>
<comment type="caution">
    <text evidence="4">The sequence shown here is derived from an EMBL/GenBank/DDBJ whole genome shotgun (WGS) entry which is preliminary data.</text>
</comment>
<keyword evidence="2" id="KW-0732">Signal</keyword>
<reference evidence="4 5" key="1">
    <citation type="submission" date="2024-12" db="EMBL/GenBank/DDBJ databases">
        <authorList>
            <person name="Lee Y."/>
        </authorList>
    </citation>
    <scope>NUCLEOTIDE SEQUENCE [LARGE SCALE GENOMIC DNA]</scope>
    <source>
        <strain evidence="4 5">03SUJ4</strain>
    </source>
</reference>
<gene>
    <name evidence="4" type="ORF">ACK2TP_06055</name>
</gene>
<evidence type="ECO:0000256" key="1">
    <source>
        <dbReference type="SAM" id="MobiDB-lite"/>
    </source>
</evidence>
<dbReference type="InterPro" id="IPR017802">
    <property type="entry name" value="VWFA-rel_acidobac-type"/>
</dbReference>
<evidence type="ECO:0000313" key="4">
    <source>
        <dbReference type="EMBL" id="MFN2975319.1"/>
    </source>
</evidence>
<feature type="compositionally biased region" description="Low complexity" evidence="1">
    <location>
        <begin position="22"/>
        <end position="34"/>
    </location>
</feature>
<dbReference type="Pfam" id="PF13519">
    <property type="entry name" value="VWA_2"/>
    <property type="match status" value="1"/>
</dbReference>
<dbReference type="SMART" id="SM00327">
    <property type="entry name" value="VWA"/>
    <property type="match status" value="1"/>
</dbReference>
<feature type="chain" id="PRO_5046010212" evidence="2">
    <location>
        <begin position="22"/>
        <end position="362"/>
    </location>
</feature>
<dbReference type="NCBIfam" id="TIGR03436">
    <property type="entry name" value="acidobact_VWFA"/>
    <property type="match status" value="1"/>
</dbReference>
<evidence type="ECO:0000313" key="5">
    <source>
        <dbReference type="Proteomes" id="UP001634747"/>
    </source>
</evidence>
<dbReference type="SUPFAM" id="SSF53300">
    <property type="entry name" value="vWA-like"/>
    <property type="match status" value="1"/>
</dbReference>
<dbReference type="InterPro" id="IPR036465">
    <property type="entry name" value="vWFA_dom_sf"/>
</dbReference>
<accession>A0ABW9KHP2</accession>
<keyword evidence="5" id="KW-1185">Reference proteome</keyword>
<protein>
    <submittedName>
        <fullName evidence="4">VWA domain-containing protein</fullName>
    </submittedName>
</protein>
<feature type="domain" description="VWFA" evidence="3">
    <location>
        <begin position="87"/>
        <end position="307"/>
    </location>
</feature>
<sequence>MRKVLLTGLCCVVLGAGAAKAQQSAPAAAGSSPSLTVDRDPIASPDGDAPPPATVTGASAPNQQVERQGGTYTLRTNVGEVRLNATVLDGNGRVVQTLGKDAFHVYEDGVPQTIASFRHEDLPVSLGILIDSSGSMYDKRAAVGKASLDFVRLSNPQDEAFLVDFSFDPYIDQDFTSDIHKLEAGLSYVKASGGTAIYDTIIASADYLSRNAKRPKQVLLLITDGDDNASSTTLEEAIKRVQELDGPTIYCVGLLFGPDEDKRESRHARRVLTSLAEQTGGLAYFPRRLEEVDDIAHQVAEDIRQQYTISYQPTKPARLGGYRQVHVDAKAPGYSRLSVRTRSGYFPKVGADASGALAGGAQ</sequence>
<dbReference type="InterPro" id="IPR002035">
    <property type="entry name" value="VWF_A"/>
</dbReference>
<feature type="region of interest" description="Disordered" evidence="1">
    <location>
        <begin position="22"/>
        <end position="63"/>
    </location>
</feature>
<dbReference type="Proteomes" id="UP001634747">
    <property type="component" value="Unassembled WGS sequence"/>
</dbReference>
<dbReference type="CDD" id="cd00198">
    <property type="entry name" value="vWFA"/>
    <property type="match status" value="1"/>
</dbReference>
<dbReference type="PROSITE" id="PS50234">
    <property type="entry name" value="VWFA"/>
    <property type="match status" value="1"/>
</dbReference>
<dbReference type="Gene3D" id="3.40.50.410">
    <property type="entry name" value="von Willebrand factor, type A domain"/>
    <property type="match status" value="1"/>
</dbReference>
<name>A0ABW9KHP2_9BACT</name>
<evidence type="ECO:0000259" key="3">
    <source>
        <dbReference type="PROSITE" id="PS50234"/>
    </source>
</evidence>
<dbReference type="EMBL" id="JBJYXY010000001">
    <property type="protein sequence ID" value="MFN2975319.1"/>
    <property type="molecule type" value="Genomic_DNA"/>
</dbReference>